<keyword evidence="4 5" id="KW-0472">Membrane</keyword>
<dbReference type="GO" id="GO:0016020">
    <property type="term" value="C:membrane"/>
    <property type="evidence" value="ECO:0007669"/>
    <property type="project" value="UniProtKB-SubCell"/>
</dbReference>
<evidence type="ECO:0000313" key="7">
    <source>
        <dbReference type="Proteomes" id="UP000803844"/>
    </source>
</evidence>
<dbReference type="GeneID" id="63838074"/>
<dbReference type="PANTHER" id="PTHR31465">
    <property type="entry name" value="PROTEIN RTA1-RELATED"/>
    <property type="match status" value="1"/>
</dbReference>
<organism evidence="6 7">
    <name type="scientific">Cryphonectria parasitica (strain ATCC 38755 / EP155)</name>
    <dbReference type="NCBI Taxonomy" id="660469"/>
    <lineage>
        <taxon>Eukaryota</taxon>
        <taxon>Fungi</taxon>
        <taxon>Dikarya</taxon>
        <taxon>Ascomycota</taxon>
        <taxon>Pezizomycotina</taxon>
        <taxon>Sordariomycetes</taxon>
        <taxon>Sordariomycetidae</taxon>
        <taxon>Diaporthales</taxon>
        <taxon>Cryphonectriaceae</taxon>
        <taxon>Cryphonectria-Endothia species complex</taxon>
        <taxon>Cryphonectria</taxon>
    </lineage>
</organism>
<feature type="transmembrane region" description="Helical" evidence="5">
    <location>
        <begin position="245"/>
        <end position="265"/>
    </location>
</feature>
<feature type="transmembrane region" description="Helical" evidence="5">
    <location>
        <begin position="49"/>
        <end position="67"/>
    </location>
</feature>
<dbReference type="OrthoDB" id="3358017at2759"/>
<evidence type="ECO:0000313" key="6">
    <source>
        <dbReference type="EMBL" id="KAF3760869.1"/>
    </source>
</evidence>
<keyword evidence="2 5" id="KW-0812">Transmembrane</keyword>
<evidence type="ECO:0000256" key="4">
    <source>
        <dbReference type="ARBA" id="ARBA00023136"/>
    </source>
</evidence>
<sequence>MSEGHIVPGSIYIYAPNKIAPVFFSVAFALACGAHVCQAHSYKSWKLTALYPFSCLLFSLGFVLREYGAFNYYDTTANLNIYIASTCLIYMAPPLLELANFHVLGRILYFVPYCAPMHPGRVLTTFAMLSSLIEVLNAIGVTYLANKSLPENLINLGQVLMKVGLCLQILAIALFVLCAVVFHRRCARAGLTTNRKVSTPLIIMYISTALILARTVYRIVEYFSIANLEATPTVTAISPILRYEWFFYVFEASIMCANVCMWSIYHPRRYLPADPHVFLERDGITETEGPGWEDDANYWMTLIDPFGCTRKHKGQGDSLQEK</sequence>
<comment type="subcellular location">
    <subcellularLocation>
        <location evidence="1">Membrane</location>
        <topology evidence="1">Multi-pass membrane protein</topology>
    </subcellularLocation>
</comment>
<dbReference type="RefSeq" id="XP_040771848.1">
    <property type="nucleotide sequence ID" value="XM_040920945.1"/>
</dbReference>
<dbReference type="PANTHER" id="PTHR31465:SF13">
    <property type="entry name" value="RTA1 DOMAIN PROTEIN-RELATED"/>
    <property type="match status" value="1"/>
</dbReference>
<feature type="transmembrane region" description="Helical" evidence="5">
    <location>
        <begin position="122"/>
        <end position="144"/>
    </location>
</feature>
<keyword evidence="3 5" id="KW-1133">Transmembrane helix</keyword>
<feature type="transmembrane region" description="Helical" evidence="5">
    <location>
        <begin position="202"/>
        <end position="225"/>
    </location>
</feature>
<evidence type="ECO:0000256" key="3">
    <source>
        <dbReference type="ARBA" id="ARBA00022989"/>
    </source>
</evidence>
<dbReference type="AlphaFoldDB" id="A0A9P4XT85"/>
<evidence type="ECO:0000256" key="1">
    <source>
        <dbReference type="ARBA" id="ARBA00004141"/>
    </source>
</evidence>
<name>A0A9P4XT85_CRYP1</name>
<dbReference type="Proteomes" id="UP000803844">
    <property type="component" value="Unassembled WGS sequence"/>
</dbReference>
<dbReference type="EMBL" id="MU032352">
    <property type="protein sequence ID" value="KAF3760869.1"/>
    <property type="molecule type" value="Genomic_DNA"/>
</dbReference>
<comment type="caution">
    <text evidence="6">The sequence shown here is derived from an EMBL/GenBank/DDBJ whole genome shotgun (WGS) entry which is preliminary data.</text>
</comment>
<evidence type="ECO:0008006" key="8">
    <source>
        <dbReference type="Google" id="ProtNLM"/>
    </source>
</evidence>
<evidence type="ECO:0000256" key="2">
    <source>
        <dbReference type="ARBA" id="ARBA00022692"/>
    </source>
</evidence>
<protein>
    <recommendedName>
        <fullName evidence="8">RTA1 domain protein</fullName>
    </recommendedName>
</protein>
<feature type="transmembrane region" description="Helical" evidence="5">
    <location>
        <begin position="19"/>
        <end position="37"/>
    </location>
</feature>
<feature type="transmembrane region" description="Helical" evidence="5">
    <location>
        <begin position="159"/>
        <end position="182"/>
    </location>
</feature>
<accession>A0A9P4XT85</accession>
<keyword evidence="7" id="KW-1185">Reference proteome</keyword>
<dbReference type="InterPro" id="IPR007568">
    <property type="entry name" value="RTA1"/>
</dbReference>
<proteinExistence type="predicted"/>
<evidence type="ECO:0000256" key="5">
    <source>
        <dbReference type="SAM" id="Phobius"/>
    </source>
</evidence>
<feature type="transmembrane region" description="Helical" evidence="5">
    <location>
        <begin position="79"/>
        <end position="101"/>
    </location>
</feature>
<gene>
    <name evidence="6" type="ORF">M406DRAFT_334491</name>
</gene>
<dbReference type="Pfam" id="PF04479">
    <property type="entry name" value="RTA1"/>
    <property type="match status" value="1"/>
</dbReference>
<reference evidence="6" key="1">
    <citation type="journal article" date="2020" name="Phytopathology">
        <title>Genome sequence of the chestnut blight fungus Cryphonectria parasitica EP155: A fundamental resource for an archetypical invasive plant pathogen.</title>
        <authorList>
            <person name="Crouch J.A."/>
            <person name="Dawe A."/>
            <person name="Aerts A."/>
            <person name="Barry K."/>
            <person name="Churchill A.C.L."/>
            <person name="Grimwood J."/>
            <person name="Hillman B."/>
            <person name="Milgroom M.G."/>
            <person name="Pangilinan J."/>
            <person name="Smith M."/>
            <person name="Salamov A."/>
            <person name="Schmutz J."/>
            <person name="Yadav J."/>
            <person name="Grigoriev I.V."/>
            <person name="Nuss D."/>
        </authorList>
    </citation>
    <scope>NUCLEOTIDE SEQUENCE</scope>
    <source>
        <strain evidence="6">EP155</strain>
    </source>
</reference>